<gene>
    <name evidence="3" type="ORF">DSM106972_043630</name>
</gene>
<dbReference type="CDD" id="cd03801">
    <property type="entry name" value="GT4_PimA-like"/>
    <property type="match status" value="1"/>
</dbReference>
<sequence>MYIFVLEEKPTSQRGGQELVLFDICRGLAQRGHKIVLLYSDEENLLEQYQKFCIQTIKVKQFRVYRPSHIIKFLTSILQIKHQITSTAPEYTSESSIVLSNQYQDTFIGRILAFALNIPLVCYLHLPPPQLATWRQKLKLDFKELKHRIAMLNLSTQIKIGLQGVKQYIAVSKQTKADWIQKGYQGDIINVVHNGINLDKYKPTTNFQQRKQWNIPDDCRVISYVGRLDKEKGLEILLNAFALLHNLTKTNNNVNQIKLLIAGKPVLLGEEYQTSLEQLSINLGIQDYVSFLGYVSDTTSLYQLSDVTVLPSRWSEPFPRSIIESMACGTPVVASRTGGIPESLTEEFQRGLFEPGNETDLANTLNKIINWRQEDPQLGARCRNHAVSKFSINRMINDIEKSLEQFNPIVLIYENQGTSQRTYN</sequence>
<keyword evidence="4" id="KW-1185">Reference proteome</keyword>
<evidence type="ECO:0000313" key="4">
    <source>
        <dbReference type="Proteomes" id="UP000271624"/>
    </source>
</evidence>
<dbReference type="GO" id="GO:0016757">
    <property type="term" value="F:glycosyltransferase activity"/>
    <property type="evidence" value="ECO:0007669"/>
    <property type="project" value="InterPro"/>
</dbReference>
<feature type="domain" description="Glycosyl transferase family 1" evidence="1">
    <location>
        <begin position="208"/>
        <end position="378"/>
    </location>
</feature>
<dbReference type="Pfam" id="PF00534">
    <property type="entry name" value="Glycos_transf_1"/>
    <property type="match status" value="1"/>
</dbReference>
<organism evidence="3 4">
    <name type="scientific">Dulcicalothrix desertica PCC 7102</name>
    <dbReference type="NCBI Taxonomy" id="232991"/>
    <lineage>
        <taxon>Bacteria</taxon>
        <taxon>Bacillati</taxon>
        <taxon>Cyanobacteriota</taxon>
        <taxon>Cyanophyceae</taxon>
        <taxon>Nostocales</taxon>
        <taxon>Calotrichaceae</taxon>
        <taxon>Dulcicalothrix</taxon>
    </lineage>
</organism>
<dbReference type="InterPro" id="IPR001296">
    <property type="entry name" value="Glyco_trans_1"/>
</dbReference>
<comment type="caution">
    <text evidence="3">The sequence shown here is derived from an EMBL/GenBank/DDBJ whole genome shotgun (WGS) entry which is preliminary data.</text>
</comment>
<dbReference type="Proteomes" id="UP000271624">
    <property type="component" value="Unassembled WGS sequence"/>
</dbReference>
<dbReference type="Pfam" id="PF13439">
    <property type="entry name" value="Glyco_transf_4"/>
    <property type="match status" value="1"/>
</dbReference>
<reference evidence="3" key="2">
    <citation type="journal article" date="2019" name="Genome Biol. Evol.">
        <title>Day and night: Metabolic profiles and evolutionary relationships of six axenic non-marine cyanobacteria.</title>
        <authorList>
            <person name="Will S.E."/>
            <person name="Henke P."/>
            <person name="Boedeker C."/>
            <person name="Huang S."/>
            <person name="Brinkmann H."/>
            <person name="Rohde M."/>
            <person name="Jarek M."/>
            <person name="Friedl T."/>
            <person name="Seufert S."/>
            <person name="Schumacher M."/>
            <person name="Overmann J."/>
            <person name="Neumann-Schaal M."/>
            <person name="Petersen J."/>
        </authorList>
    </citation>
    <scope>NUCLEOTIDE SEQUENCE [LARGE SCALE GENOMIC DNA]</scope>
    <source>
        <strain evidence="3">PCC 7102</strain>
    </source>
</reference>
<evidence type="ECO:0008006" key="5">
    <source>
        <dbReference type="Google" id="ProtNLM"/>
    </source>
</evidence>
<accession>A0A433VFC7</accession>
<dbReference type="SUPFAM" id="SSF53756">
    <property type="entry name" value="UDP-Glycosyltransferase/glycogen phosphorylase"/>
    <property type="match status" value="1"/>
</dbReference>
<dbReference type="Gene3D" id="3.40.50.2000">
    <property type="entry name" value="Glycogen Phosphorylase B"/>
    <property type="match status" value="2"/>
</dbReference>
<dbReference type="OrthoDB" id="9787111at2"/>
<dbReference type="EMBL" id="RSCL01000010">
    <property type="protein sequence ID" value="RUT04794.1"/>
    <property type="molecule type" value="Genomic_DNA"/>
</dbReference>
<protein>
    <recommendedName>
        <fullName evidence="5">Glycosyl transferase family 1</fullName>
    </recommendedName>
</protein>
<feature type="domain" description="Glycosyltransferase subfamily 4-like N-terminal" evidence="2">
    <location>
        <begin position="15"/>
        <end position="200"/>
    </location>
</feature>
<dbReference type="InterPro" id="IPR028098">
    <property type="entry name" value="Glyco_trans_4-like_N"/>
</dbReference>
<dbReference type="AlphaFoldDB" id="A0A433VFC7"/>
<name>A0A433VFC7_9CYAN</name>
<evidence type="ECO:0000313" key="3">
    <source>
        <dbReference type="EMBL" id="RUT04794.1"/>
    </source>
</evidence>
<dbReference type="PANTHER" id="PTHR12526">
    <property type="entry name" value="GLYCOSYLTRANSFERASE"/>
    <property type="match status" value="1"/>
</dbReference>
<proteinExistence type="predicted"/>
<evidence type="ECO:0000259" key="1">
    <source>
        <dbReference type="Pfam" id="PF00534"/>
    </source>
</evidence>
<evidence type="ECO:0000259" key="2">
    <source>
        <dbReference type="Pfam" id="PF13439"/>
    </source>
</evidence>
<reference evidence="3" key="1">
    <citation type="submission" date="2018-12" db="EMBL/GenBank/DDBJ databases">
        <authorList>
            <person name="Will S."/>
            <person name="Neumann-Schaal M."/>
            <person name="Henke P."/>
        </authorList>
    </citation>
    <scope>NUCLEOTIDE SEQUENCE</scope>
    <source>
        <strain evidence="3">PCC 7102</strain>
    </source>
</reference>
<dbReference type="RefSeq" id="WP_127082761.1">
    <property type="nucleotide sequence ID" value="NZ_RSCL01000010.1"/>
</dbReference>